<dbReference type="EC" id="1.1.1.22" evidence="3 8"/>
<dbReference type="PANTHER" id="PTHR43750">
    <property type="entry name" value="UDP-GLUCOSE 6-DEHYDROGENASE TUAD"/>
    <property type="match status" value="1"/>
</dbReference>
<evidence type="ECO:0000256" key="10">
    <source>
        <dbReference type="PIRSR" id="PIRSR500134-2"/>
    </source>
</evidence>
<dbReference type="UniPathway" id="UPA00038">
    <property type="reaction ID" value="UER00491"/>
</dbReference>
<feature type="binding site" evidence="11">
    <location>
        <position position="314"/>
    </location>
    <ligand>
        <name>NAD(+)</name>
        <dbReference type="ChEBI" id="CHEBI:57540"/>
    </ligand>
</feature>
<feature type="binding site" evidence="11">
    <location>
        <position position="145"/>
    </location>
    <ligand>
        <name>NAD(+)</name>
        <dbReference type="ChEBI" id="CHEBI:57540"/>
    </ligand>
</feature>
<dbReference type="SUPFAM" id="SSF52413">
    <property type="entry name" value="UDP-glucose/GDP-mannose dehydrogenase C-terminal domain"/>
    <property type="match status" value="1"/>
</dbReference>
<dbReference type="GO" id="GO:0006065">
    <property type="term" value="P:UDP-glucuronate biosynthetic process"/>
    <property type="evidence" value="ECO:0007669"/>
    <property type="project" value="UniProtKB-UniPathway"/>
</dbReference>
<dbReference type="Pfam" id="PF03720">
    <property type="entry name" value="UDPG_MGDP_dh_C"/>
    <property type="match status" value="1"/>
</dbReference>
<evidence type="ECO:0000259" key="12">
    <source>
        <dbReference type="SMART" id="SM00984"/>
    </source>
</evidence>
<gene>
    <name evidence="13" type="ORF">FYJ43_11880</name>
</gene>
<dbReference type="RefSeq" id="WP_326833623.1">
    <property type="nucleotide sequence ID" value="NZ_VUMG01000005.1"/>
</dbReference>
<feature type="binding site" evidence="10">
    <location>
        <begin position="242"/>
        <end position="246"/>
    </location>
    <ligand>
        <name>substrate</name>
    </ligand>
</feature>
<comment type="similarity">
    <text evidence="2 8">Belongs to the UDP-glucose/GDP-mannose dehydrogenase family.</text>
</comment>
<comment type="catalytic activity">
    <reaction evidence="7 8">
        <text>UDP-alpha-D-glucose + 2 NAD(+) + H2O = UDP-alpha-D-glucuronate + 2 NADH + 3 H(+)</text>
        <dbReference type="Rhea" id="RHEA:23596"/>
        <dbReference type="ChEBI" id="CHEBI:15377"/>
        <dbReference type="ChEBI" id="CHEBI:15378"/>
        <dbReference type="ChEBI" id="CHEBI:57540"/>
        <dbReference type="ChEBI" id="CHEBI:57945"/>
        <dbReference type="ChEBI" id="CHEBI:58052"/>
        <dbReference type="ChEBI" id="CHEBI:58885"/>
        <dbReference type="EC" id="1.1.1.22"/>
    </reaction>
</comment>
<protein>
    <recommendedName>
        <fullName evidence="4 8">UDP-glucose 6-dehydrogenase</fullName>
        <ecNumber evidence="3 8">1.1.1.22</ecNumber>
    </recommendedName>
</protein>
<dbReference type="InterPro" id="IPR008927">
    <property type="entry name" value="6-PGluconate_DH-like_C_sf"/>
</dbReference>
<comment type="pathway">
    <text evidence="1">Nucleotide-sugar biosynthesis; UDP-alpha-D-glucuronate biosynthesis; UDP-alpha-D-glucuronate from UDP-alpha-D-glucose: step 1/1.</text>
</comment>
<feature type="binding site" evidence="11">
    <location>
        <position position="118"/>
    </location>
    <ligand>
        <name>NAD(+)</name>
        <dbReference type="ChEBI" id="CHEBI:57540"/>
    </ligand>
</feature>
<feature type="active site" description="Nucleophile" evidence="9">
    <location>
        <position position="253"/>
    </location>
</feature>
<dbReference type="InterPro" id="IPR036220">
    <property type="entry name" value="UDP-Glc/GDP-Man_DH_C_sf"/>
</dbReference>
<dbReference type="GO" id="GO:0003979">
    <property type="term" value="F:UDP-glucose 6-dehydrogenase activity"/>
    <property type="evidence" value="ECO:0007669"/>
    <property type="project" value="UniProtKB-EC"/>
</dbReference>
<evidence type="ECO:0000256" key="7">
    <source>
        <dbReference type="ARBA" id="ARBA00047473"/>
    </source>
</evidence>
<dbReference type="SUPFAM" id="SSF48179">
    <property type="entry name" value="6-phosphogluconate dehydrogenase C-terminal domain-like"/>
    <property type="match status" value="1"/>
</dbReference>
<dbReference type="GO" id="GO:0051287">
    <property type="term" value="F:NAD binding"/>
    <property type="evidence" value="ECO:0007669"/>
    <property type="project" value="InterPro"/>
</dbReference>
<feature type="binding site" evidence="10">
    <location>
        <begin position="142"/>
        <end position="145"/>
    </location>
    <ligand>
        <name>substrate</name>
    </ligand>
</feature>
<dbReference type="SMART" id="SM00984">
    <property type="entry name" value="UDPG_MGDP_dh_C"/>
    <property type="match status" value="1"/>
</dbReference>
<evidence type="ECO:0000256" key="2">
    <source>
        <dbReference type="ARBA" id="ARBA00006601"/>
    </source>
</evidence>
<dbReference type="PIRSF" id="PIRSF000124">
    <property type="entry name" value="UDPglc_GDPman_dh"/>
    <property type="match status" value="1"/>
</dbReference>
<name>A0A7K0J9S4_9ACTN</name>
<dbReference type="Gene3D" id="3.40.50.720">
    <property type="entry name" value="NAD(P)-binding Rossmann-like Domain"/>
    <property type="match status" value="2"/>
</dbReference>
<dbReference type="InterPro" id="IPR028357">
    <property type="entry name" value="UDPglc_DH_bac"/>
</dbReference>
<evidence type="ECO:0000256" key="9">
    <source>
        <dbReference type="PIRSR" id="PIRSR500134-1"/>
    </source>
</evidence>
<evidence type="ECO:0000256" key="5">
    <source>
        <dbReference type="ARBA" id="ARBA00023002"/>
    </source>
</evidence>
<keyword evidence="14" id="KW-1185">Reference proteome</keyword>
<dbReference type="GO" id="GO:0000271">
    <property type="term" value="P:polysaccharide biosynthetic process"/>
    <property type="evidence" value="ECO:0007669"/>
    <property type="project" value="InterPro"/>
</dbReference>
<dbReference type="InterPro" id="IPR001732">
    <property type="entry name" value="UDP-Glc/GDP-Man_DH_N"/>
</dbReference>
<dbReference type="Pfam" id="PF00984">
    <property type="entry name" value="UDPG_MGDP_dh"/>
    <property type="match status" value="1"/>
</dbReference>
<dbReference type="Gene3D" id="1.10.1040.10">
    <property type="entry name" value="N-(1-d-carboxylethyl)-l-norvaline Dehydrogenase, domain 2"/>
    <property type="match status" value="1"/>
</dbReference>
<dbReference type="InterPro" id="IPR014026">
    <property type="entry name" value="UDP-Glc/GDP-Man_DH_dimer"/>
</dbReference>
<organism evidence="13 14">
    <name type="scientific">Cutibacterium porci</name>
    <dbReference type="NCBI Taxonomy" id="2605781"/>
    <lineage>
        <taxon>Bacteria</taxon>
        <taxon>Bacillati</taxon>
        <taxon>Actinomycetota</taxon>
        <taxon>Actinomycetes</taxon>
        <taxon>Propionibacteriales</taxon>
        <taxon>Propionibacteriaceae</taxon>
        <taxon>Cutibacterium</taxon>
    </lineage>
</organism>
<feature type="domain" description="UDP-glucose/GDP-mannose dehydrogenase C-terminal" evidence="12">
    <location>
        <begin position="300"/>
        <end position="387"/>
    </location>
</feature>
<sequence>MKITVAGLGYVGMANAVLLAQHNSVVAIDIDAERVEMVNNSHTTIVDPLITEYLAHRDLDLHATTDPKEAYQGADFVVIATPTNYDPDQNYFDTSSVDGVLDLVQDLAPHATIVIKSTIPVGYVSHVRKERPGLDVIFSPEFLREGKALFDNLHPSRIVVGSDSPKAHLFADLMATGALDTDIPILFVGATEAEAIKLFANTYLAMRVSFFNELDTYASQRGLSTRQVIDGVCLDPRIGHHYNNPSFGYGGYCLPKDTRQLLANYQDVPQTLIQAIVDSNTVRKDFIASDILAKDPQRVGIFRLVMKAGSDNFRSSSIQGVMKRIKAKGVEVVVYEPTFDGDEFFHSTVTKDLESFKADCDVIIANRMSPDLADVADKVYTRDLFGGD</sequence>
<feature type="binding site" evidence="11">
    <location>
        <position position="29"/>
    </location>
    <ligand>
        <name>NAD(+)</name>
        <dbReference type="ChEBI" id="CHEBI:57540"/>
    </ligand>
</feature>
<keyword evidence="6 8" id="KW-0520">NAD</keyword>
<dbReference type="InterPro" id="IPR014027">
    <property type="entry name" value="UDP-Glc/GDP-Man_DH_C"/>
</dbReference>
<keyword evidence="5 8" id="KW-0560">Oxidoreductase</keyword>
<dbReference type="PIRSF" id="PIRSF500134">
    <property type="entry name" value="UDPglc_DH_bac"/>
    <property type="match status" value="1"/>
</dbReference>
<feature type="binding site" evidence="11">
    <location>
        <position position="256"/>
    </location>
    <ligand>
        <name>NAD(+)</name>
        <dbReference type="ChEBI" id="CHEBI:57540"/>
    </ligand>
</feature>
<feature type="binding site" evidence="10">
    <location>
        <position position="197"/>
    </location>
    <ligand>
        <name>substrate</name>
    </ligand>
</feature>
<proteinExistence type="inferred from homology"/>
<comment type="caution">
    <text evidence="13">The sequence shown here is derived from an EMBL/GenBank/DDBJ whole genome shotgun (WGS) entry which is preliminary data.</text>
</comment>
<feature type="binding site" evidence="10">
    <location>
        <position position="250"/>
    </location>
    <ligand>
        <name>substrate</name>
    </ligand>
</feature>
<dbReference type="InterPro" id="IPR017476">
    <property type="entry name" value="UDP-Glc/GDP-Man"/>
</dbReference>
<evidence type="ECO:0000256" key="8">
    <source>
        <dbReference type="PIRNR" id="PIRNR000124"/>
    </source>
</evidence>
<evidence type="ECO:0000256" key="1">
    <source>
        <dbReference type="ARBA" id="ARBA00004701"/>
    </source>
</evidence>
<evidence type="ECO:0000256" key="11">
    <source>
        <dbReference type="PIRSR" id="PIRSR500134-3"/>
    </source>
</evidence>
<dbReference type="AlphaFoldDB" id="A0A7K0J9S4"/>
<dbReference type="InterPro" id="IPR036291">
    <property type="entry name" value="NAD(P)-bd_dom_sf"/>
</dbReference>
<reference evidence="13 14" key="1">
    <citation type="submission" date="2019-08" db="EMBL/GenBank/DDBJ databases">
        <title>In-depth cultivation of the pig gut microbiome towards novel bacterial diversity and tailored functional studies.</title>
        <authorList>
            <person name="Wylensek D."/>
            <person name="Hitch T.C.A."/>
            <person name="Clavel T."/>
        </authorList>
    </citation>
    <scope>NUCLEOTIDE SEQUENCE [LARGE SCALE GENOMIC DNA]</scope>
    <source>
        <strain evidence="13 14">WCA-380-WT-3A</strain>
    </source>
</reference>
<accession>A0A7K0J9S4</accession>
<feature type="binding site" evidence="10">
    <location>
        <position position="307"/>
    </location>
    <ligand>
        <name>substrate</name>
    </ligand>
</feature>
<dbReference type="SUPFAM" id="SSF51735">
    <property type="entry name" value="NAD(P)-binding Rossmann-fold domains"/>
    <property type="match status" value="1"/>
</dbReference>
<dbReference type="NCBIfam" id="TIGR03026">
    <property type="entry name" value="NDP-sugDHase"/>
    <property type="match status" value="1"/>
</dbReference>
<feature type="binding site" evidence="11">
    <location>
        <position position="34"/>
    </location>
    <ligand>
        <name>NAD(+)</name>
        <dbReference type="ChEBI" id="CHEBI:57540"/>
    </ligand>
</feature>
<dbReference type="Pfam" id="PF03721">
    <property type="entry name" value="UDPG_MGDP_dh_N"/>
    <property type="match status" value="1"/>
</dbReference>
<dbReference type="Proteomes" id="UP000466104">
    <property type="component" value="Unassembled WGS sequence"/>
</dbReference>
<evidence type="ECO:0000256" key="4">
    <source>
        <dbReference type="ARBA" id="ARBA00015132"/>
    </source>
</evidence>
<dbReference type="EMBL" id="VUMG01000005">
    <property type="protein sequence ID" value="MSS46696.1"/>
    <property type="molecule type" value="Genomic_DNA"/>
</dbReference>
<dbReference type="PANTHER" id="PTHR43750:SF2">
    <property type="entry name" value="UDP-GLUCOSE 6-DEHYDROGENASE"/>
    <property type="match status" value="1"/>
</dbReference>
<evidence type="ECO:0000256" key="6">
    <source>
        <dbReference type="ARBA" id="ARBA00023027"/>
    </source>
</evidence>
<evidence type="ECO:0000313" key="13">
    <source>
        <dbReference type="EMBL" id="MSS46696.1"/>
    </source>
</evidence>
<evidence type="ECO:0000256" key="3">
    <source>
        <dbReference type="ARBA" id="ARBA00012954"/>
    </source>
</evidence>
<evidence type="ECO:0000313" key="14">
    <source>
        <dbReference type="Proteomes" id="UP000466104"/>
    </source>
</evidence>
<dbReference type="InterPro" id="IPR013328">
    <property type="entry name" value="6PGD_dom2"/>
</dbReference>
<feature type="binding site" evidence="11">
    <location>
        <position position="83"/>
    </location>
    <ligand>
        <name>NAD(+)</name>
        <dbReference type="ChEBI" id="CHEBI:57540"/>
    </ligand>
</feature>
<feature type="binding site" evidence="10">
    <location>
        <position position="306"/>
    </location>
    <ligand>
        <name>substrate</name>
    </ligand>
</feature>